<protein>
    <submittedName>
        <fullName evidence="1">Uncharacterized protein</fullName>
    </submittedName>
</protein>
<organism evidence="1 2">
    <name type="scientific">Roseinatronobacter monicus</name>
    <dbReference type="NCBI Taxonomy" id="393481"/>
    <lineage>
        <taxon>Bacteria</taxon>
        <taxon>Pseudomonadati</taxon>
        <taxon>Pseudomonadota</taxon>
        <taxon>Alphaproteobacteria</taxon>
        <taxon>Rhodobacterales</taxon>
        <taxon>Paracoccaceae</taxon>
        <taxon>Roseinatronobacter</taxon>
    </lineage>
</organism>
<dbReference type="RefSeq" id="WP_142085891.1">
    <property type="nucleotide sequence ID" value="NZ_VFPT01000006.1"/>
</dbReference>
<accession>A0A543K335</accession>
<evidence type="ECO:0000313" key="2">
    <source>
        <dbReference type="Proteomes" id="UP000320582"/>
    </source>
</evidence>
<sequence>MSTTETLDRPHALPATEKQLIFARKLALRNQVILPWEVQQDRRALSQWIDAQSRMIPAASDYPTSKQVSFAERLARAKRRSVPDECFRSRELMSRWIDSNRF</sequence>
<comment type="caution">
    <text evidence="1">The sequence shown here is derived from an EMBL/GenBank/DDBJ whole genome shotgun (WGS) entry which is preliminary data.</text>
</comment>
<keyword evidence="2" id="KW-1185">Reference proteome</keyword>
<dbReference type="OrthoDB" id="7652021at2"/>
<dbReference type="Proteomes" id="UP000320582">
    <property type="component" value="Unassembled WGS sequence"/>
</dbReference>
<name>A0A543K335_9RHOB</name>
<reference evidence="1 2" key="1">
    <citation type="submission" date="2019-06" db="EMBL/GenBank/DDBJ databases">
        <title>Genomic Encyclopedia of Archaeal and Bacterial Type Strains, Phase II (KMG-II): from individual species to whole genera.</title>
        <authorList>
            <person name="Goeker M."/>
        </authorList>
    </citation>
    <scope>NUCLEOTIDE SEQUENCE [LARGE SCALE GENOMIC DNA]</scope>
    <source>
        <strain evidence="1 2">DSM 18423</strain>
    </source>
</reference>
<dbReference type="AlphaFoldDB" id="A0A543K335"/>
<proteinExistence type="predicted"/>
<dbReference type="EMBL" id="VFPT01000006">
    <property type="protein sequence ID" value="TQM89476.1"/>
    <property type="molecule type" value="Genomic_DNA"/>
</dbReference>
<evidence type="ECO:0000313" key="1">
    <source>
        <dbReference type="EMBL" id="TQM89476.1"/>
    </source>
</evidence>
<gene>
    <name evidence="1" type="ORF">BD293_4495</name>
</gene>